<reference evidence="2 3" key="2">
    <citation type="submission" date="2019-02" db="EMBL/GenBank/DDBJ databases">
        <title>'Lichenibacterium ramalinii' gen. nov. sp. nov., 'Lichenibacterium minor' gen. nov. sp. nov.</title>
        <authorList>
            <person name="Pankratov T."/>
        </authorList>
    </citation>
    <scope>NUCLEOTIDE SEQUENCE [LARGE SCALE GENOMIC DNA]</scope>
    <source>
        <strain evidence="2 3">RmlP026</strain>
    </source>
</reference>
<dbReference type="EMBL" id="QYBB01000064">
    <property type="protein sequence ID" value="RYC29182.1"/>
    <property type="molecule type" value="Genomic_DNA"/>
</dbReference>
<dbReference type="AlphaFoldDB" id="A0A4Q2TYI9"/>
<comment type="caution">
    <text evidence="2">The sequence shown here is derived from an EMBL/GenBank/DDBJ whole genome shotgun (WGS) entry which is preliminary data.</text>
</comment>
<proteinExistence type="predicted"/>
<reference evidence="2 3" key="1">
    <citation type="submission" date="2018-12" db="EMBL/GenBank/DDBJ databases">
        <authorList>
            <person name="Grouzdev D.S."/>
            <person name="Krutkina M.S."/>
        </authorList>
    </citation>
    <scope>NUCLEOTIDE SEQUENCE [LARGE SCALE GENOMIC DNA]</scope>
    <source>
        <strain evidence="2 3">RmlP026</strain>
    </source>
</reference>
<dbReference type="OrthoDB" id="8250402at2"/>
<gene>
    <name evidence="2" type="ORF">D3273_25290</name>
</gene>
<dbReference type="RefSeq" id="WP_129229737.1">
    <property type="nucleotide sequence ID" value="NZ_QYBB01000064.1"/>
</dbReference>
<keyword evidence="3" id="KW-1185">Reference proteome</keyword>
<feature type="region of interest" description="Disordered" evidence="1">
    <location>
        <begin position="152"/>
        <end position="176"/>
    </location>
</feature>
<evidence type="ECO:0000313" key="2">
    <source>
        <dbReference type="EMBL" id="RYC29182.1"/>
    </source>
</evidence>
<sequence length="226" mass="25412">MVTFRIDGLDRLLRNLGEFERQIPFAMAQALNRSADQAREELPAVWAQHITARNPNFLKSAMTTKGERATKSRLRVVLYDRFGTANLNLHDKGGTARARGAFAIATRTSGITARRGQKGVPKGLRPRNLANAFAKTGKSGDLVIYQRSGKYQKATKTARNKAERTGGPRPKGTDNRHLRLEYVTKPTNPVRADVPLSREFYQIMRREAPKQFAIAMRSAMKNSFRK</sequence>
<evidence type="ECO:0000313" key="3">
    <source>
        <dbReference type="Proteomes" id="UP000290759"/>
    </source>
</evidence>
<dbReference type="Proteomes" id="UP000290759">
    <property type="component" value="Unassembled WGS sequence"/>
</dbReference>
<feature type="compositionally biased region" description="Basic and acidic residues" evidence="1">
    <location>
        <begin position="160"/>
        <end position="176"/>
    </location>
</feature>
<accession>A0A4Q2TYI9</accession>
<protein>
    <submittedName>
        <fullName evidence="2">Uncharacterized protein</fullName>
    </submittedName>
</protein>
<organism evidence="2 3">
    <name type="scientific">Lichenibacterium minor</name>
    <dbReference type="NCBI Taxonomy" id="2316528"/>
    <lineage>
        <taxon>Bacteria</taxon>
        <taxon>Pseudomonadati</taxon>
        <taxon>Pseudomonadota</taxon>
        <taxon>Alphaproteobacteria</taxon>
        <taxon>Hyphomicrobiales</taxon>
        <taxon>Lichenihabitantaceae</taxon>
        <taxon>Lichenibacterium</taxon>
    </lineage>
</organism>
<name>A0A4Q2TYI9_9HYPH</name>
<evidence type="ECO:0000256" key="1">
    <source>
        <dbReference type="SAM" id="MobiDB-lite"/>
    </source>
</evidence>